<reference evidence="1" key="1">
    <citation type="submission" date="2017-04" db="EMBL/GenBank/DDBJ databases">
        <authorList>
            <person name="Varghese N."/>
            <person name="Submissions S."/>
        </authorList>
    </citation>
    <scope>NUCLEOTIDE SEQUENCE</scope>
    <source>
        <strain evidence="1">WTE2008</strain>
    </source>
</reference>
<dbReference type="Proteomes" id="UP000192328">
    <property type="component" value="Unassembled WGS sequence"/>
</dbReference>
<evidence type="ECO:0000313" key="1">
    <source>
        <dbReference type="EMBL" id="SMC88568.1"/>
    </source>
</evidence>
<comment type="caution">
    <text evidence="1">The sequence shown here is derived from an EMBL/GenBank/DDBJ whole genome shotgun (WGS) entry which is preliminary data.</text>
</comment>
<evidence type="ECO:0000313" key="2">
    <source>
        <dbReference type="Proteomes" id="UP000192328"/>
    </source>
</evidence>
<gene>
    <name evidence="1" type="ORF">SAMN06297397_3012</name>
</gene>
<name>A0AC61PQ17_9FIRM</name>
<sequence length="387" mass="46125">MIKFGSGISYLTIDLIRIWKSSNEHDFAENRDKYLAAENPPDASYYRQLDYHRMEKMVQFIDRYLDSVTPENEMKMEIFFNQDQPAFIHDEVNTRLFNFSYADKVYAFAQENELSLRIHTIIWYCHVPRQLTEYLENRSAEDRKKLTYKFIKTYMQCLKERYPNAYSMDLINEIAADPDEIRALREEEKPVYDVDDEGVRIDDWYRLLGKHYYIQVFRLAREVFGSQIKLFYNDNNEGNREKQIIFKTVIDRIKTYEQEHGIRLIDGFGMQCHFWGSEDETRAYMDEMFSFCTNMGVKVQITEFDVSNHSTKEIQESIFVNFPEVAKQYDIEVFTTWGLNDIVSWLHGEDASLVNSNCELKPFTMKYIEAFSGKYNHGNDRGKKNDH</sequence>
<organism evidence="1 2">
    <name type="scientific">Aristaeella lactis</name>
    <dbReference type="NCBI Taxonomy" id="3046383"/>
    <lineage>
        <taxon>Bacteria</taxon>
        <taxon>Bacillati</taxon>
        <taxon>Bacillota</taxon>
        <taxon>Clostridia</taxon>
        <taxon>Eubacteriales</taxon>
        <taxon>Aristaeellaceae</taxon>
        <taxon>Aristaeella</taxon>
    </lineage>
</organism>
<dbReference type="EMBL" id="FWXZ01000008">
    <property type="protein sequence ID" value="SMC88568.1"/>
    <property type="molecule type" value="Genomic_DNA"/>
</dbReference>
<keyword evidence="2" id="KW-1185">Reference proteome</keyword>
<protein>
    <submittedName>
        <fullName evidence="1">Endo-1,4-beta-xylanase, GH35 family</fullName>
    </submittedName>
</protein>
<proteinExistence type="predicted"/>
<accession>A0AC61PQ17</accession>